<dbReference type="PANTHER" id="PTHR30579">
    <property type="entry name" value="TRANSCRIPTIONAL REGULATOR"/>
    <property type="match status" value="1"/>
</dbReference>
<dbReference type="Pfam" id="PF03466">
    <property type="entry name" value="LysR_substrate"/>
    <property type="match status" value="1"/>
</dbReference>
<dbReference type="PRINTS" id="PR00039">
    <property type="entry name" value="HTHLYSR"/>
</dbReference>
<dbReference type="SUPFAM" id="SSF46785">
    <property type="entry name" value="Winged helix' DNA-binding domain"/>
    <property type="match status" value="1"/>
</dbReference>
<dbReference type="Proteomes" id="UP001597295">
    <property type="component" value="Unassembled WGS sequence"/>
</dbReference>
<keyword evidence="4" id="KW-0804">Transcription</keyword>
<dbReference type="InterPro" id="IPR005119">
    <property type="entry name" value="LysR_subst-bd"/>
</dbReference>
<dbReference type="SUPFAM" id="SSF53850">
    <property type="entry name" value="Periplasmic binding protein-like II"/>
    <property type="match status" value="1"/>
</dbReference>
<dbReference type="InterPro" id="IPR036390">
    <property type="entry name" value="WH_DNA-bd_sf"/>
</dbReference>
<accession>A0ABW5DP68</accession>
<protein>
    <submittedName>
        <fullName evidence="6">LysR substrate-binding domain-containing protein</fullName>
    </submittedName>
</protein>
<dbReference type="RefSeq" id="WP_379875191.1">
    <property type="nucleotide sequence ID" value="NZ_JBHUIP010000003.1"/>
</dbReference>
<evidence type="ECO:0000256" key="4">
    <source>
        <dbReference type="ARBA" id="ARBA00023163"/>
    </source>
</evidence>
<keyword evidence="3" id="KW-0238">DNA-binding</keyword>
<comment type="similarity">
    <text evidence="1">Belongs to the LysR transcriptional regulatory family.</text>
</comment>
<evidence type="ECO:0000313" key="6">
    <source>
        <dbReference type="EMBL" id="MFD2262269.1"/>
    </source>
</evidence>
<gene>
    <name evidence="6" type="ORF">ACFSM5_05170</name>
</gene>
<dbReference type="EMBL" id="JBHUIP010000003">
    <property type="protein sequence ID" value="MFD2262269.1"/>
    <property type="molecule type" value="Genomic_DNA"/>
</dbReference>
<name>A0ABW5DP68_9PROT</name>
<dbReference type="InterPro" id="IPR036388">
    <property type="entry name" value="WH-like_DNA-bd_sf"/>
</dbReference>
<evidence type="ECO:0000259" key="5">
    <source>
        <dbReference type="PROSITE" id="PS50931"/>
    </source>
</evidence>
<organism evidence="6 7">
    <name type="scientific">Lacibacterium aquatile</name>
    <dbReference type="NCBI Taxonomy" id="1168082"/>
    <lineage>
        <taxon>Bacteria</taxon>
        <taxon>Pseudomonadati</taxon>
        <taxon>Pseudomonadota</taxon>
        <taxon>Alphaproteobacteria</taxon>
        <taxon>Rhodospirillales</taxon>
        <taxon>Rhodospirillaceae</taxon>
    </lineage>
</organism>
<dbReference type="PANTHER" id="PTHR30579:SF7">
    <property type="entry name" value="HTH-TYPE TRANSCRIPTIONAL REGULATOR LRHA-RELATED"/>
    <property type="match status" value="1"/>
</dbReference>
<keyword evidence="7" id="KW-1185">Reference proteome</keyword>
<dbReference type="Gene3D" id="1.10.10.10">
    <property type="entry name" value="Winged helix-like DNA-binding domain superfamily/Winged helix DNA-binding domain"/>
    <property type="match status" value="1"/>
</dbReference>
<evidence type="ECO:0000256" key="1">
    <source>
        <dbReference type="ARBA" id="ARBA00009437"/>
    </source>
</evidence>
<dbReference type="Gene3D" id="3.40.190.10">
    <property type="entry name" value="Periplasmic binding protein-like II"/>
    <property type="match status" value="2"/>
</dbReference>
<comment type="caution">
    <text evidence="6">The sequence shown here is derived from an EMBL/GenBank/DDBJ whole genome shotgun (WGS) entry which is preliminary data.</text>
</comment>
<dbReference type="InterPro" id="IPR050176">
    <property type="entry name" value="LTTR"/>
</dbReference>
<evidence type="ECO:0000256" key="2">
    <source>
        <dbReference type="ARBA" id="ARBA00023015"/>
    </source>
</evidence>
<dbReference type="Pfam" id="PF00126">
    <property type="entry name" value="HTH_1"/>
    <property type="match status" value="1"/>
</dbReference>
<dbReference type="InterPro" id="IPR000847">
    <property type="entry name" value="LysR_HTH_N"/>
</dbReference>
<proteinExistence type="inferred from homology"/>
<evidence type="ECO:0000313" key="7">
    <source>
        <dbReference type="Proteomes" id="UP001597295"/>
    </source>
</evidence>
<sequence length="288" mass="31321">MMRPTLDLDQLRALVTVVETGGFTQAGERLGRTQSAISMQIRKLEDSIGRRLLDRSPRGVSVTLAGEQIVGLARRMLQLHDETVDSLTGTITSGAVNLGMPDDYAEMILPPLLARFAADYPLIEINVRCAPTVELIPRLENGELDMALLTRHRGDPIGRLIKQEPLVWVAAPGFRPELMDPIPLALFQESCLFRPLIAAALDKAGRRYRIAFSGSSIAAVLAVVKSGLCLTALARGSVPPGWRFIGEAEGLPPLPMEEIALRMRPSPTQAARLLARYLVTEMAEPAAA</sequence>
<feature type="domain" description="HTH lysR-type" evidence="5">
    <location>
        <begin position="6"/>
        <end position="63"/>
    </location>
</feature>
<evidence type="ECO:0000256" key="3">
    <source>
        <dbReference type="ARBA" id="ARBA00023125"/>
    </source>
</evidence>
<keyword evidence="2" id="KW-0805">Transcription regulation</keyword>
<dbReference type="PROSITE" id="PS50931">
    <property type="entry name" value="HTH_LYSR"/>
    <property type="match status" value="1"/>
</dbReference>
<reference evidence="7" key="1">
    <citation type="journal article" date="2019" name="Int. J. Syst. Evol. Microbiol.">
        <title>The Global Catalogue of Microorganisms (GCM) 10K type strain sequencing project: providing services to taxonomists for standard genome sequencing and annotation.</title>
        <authorList>
            <consortium name="The Broad Institute Genomics Platform"/>
            <consortium name="The Broad Institute Genome Sequencing Center for Infectious Disease"/>
            <person name="Wu L."/>
            <person name="Ma J."/>
        </authorList>
    </citation>
    <scope>NUCLEOTIDE SEQUENCE [LARGE SCALE GENOMIC DNA]</scope>
    <source>
        <strain evidence="7">CGMCC 1.19062</strain>
    </source>
</reference>